<dbReference type="Proteomes" id="UP000199421">
    <property type="component" value="Unassembled WGS sequence"/>
</dbReference>
<reference evidence="2" key="1">
    <citation type="submission" date="2016-10" db="EMBL/GenBank/DDBJ databases">
        <authorList>
            <person name="Varghese N."/>
            <person name="Submissions S."/>
        </authorList>
    </citation>
    <scope>NUCLEOTIDE SEQUENCE [LARGE SCALE GENOMIC DNA]</scope>
    <source>
        <strain evidence="2">DSM 18733</strain>
    </source>
</reference>
<protein>
    <recommendedName>
        <fullName evidence="3">Fasciclin domain-containing protein</fullName>
    </recommendedName>
</protein>
<dbReference type="EMBL" id="FOAF01000002">
    <property type="protein sequence ID" value="SEL50227.1"/>
    <property type="molecule type" value="Genomic_DNA"/>
</dbReference>
<dbReference type="PROSITE" id="PS51257">
    <property type="entry name" value="PROKAR_LIPOPROTEIN"/>
    <property type="match status" value="1"/>
</dbReference>
<organism evidence="1 2">
    <name type="scientific">Olivibacter domesticus</name>
    <name type="common">Pseudosphingobacterium domesticum</name>
    <dbReference type="NCBI Taxonomy" id="407022"/>
    <lineage>
        <taxon>Bacteria</taxon>
        <taxon>Pseudomonadati</taxon>
        <taxon>Bacteroidota</taxon>
        <taxon>Sphingobacteriia</taxon>
        <taxon>Sphingobacteriales</taxon>
        <taxon>Sphingobacteriaceae</taxon>
        <taxon>Olivibacter</taxon>
    </lineage>
</organism>
<name>A0A1H7QSF0_OLID1</name>
<evidence type="ECO:0000313" key="2">
    <source>
        <dbReference type="Proteomes" id="UP000199421"/>
    </source>
</evidence>
<sequence>MKGMIRLIYSLLLGVLLLGACQKDDYYIDGGKANPYYDGDILQYIESKPIDFDTVAQVIKLAGMEDFFRNEEFTFFAPRDLDIKNMIGDMNTIGTANYLLFVGGKDTIQTLADVDSMIWRRYLMRHIFKGKNLLADYPQVDFDVRSIFPGQNFYNYDETAVLNIGVVYFDAGGIKYNGYRQLAISYIPDVSRPNDDWLTRSVASSDIQPKNGVIHALVAQGDFGFSRGDITLEIFLSKP</sequence>
<dbReference type="STRING" id="407022.SAMN05661044_02687"/>
<accession>A0A1H7QSF0</accession>
<evidence type="ECO:0000313" key="1">
    <source>
        <dbReference type="EMBL" id="SEL50227.1"/>
    </source>
</evidence>
<dbReference type="AlphaFoldDB" id="A0A1H7QSF0"/>
<gene>
    <name evidence="1" type="ORF">SAMN05661044_02687</name>
</gene>
<proteinExistence type="predicted"/>
<evidence type="ECO:0008006" key="3">
    <source>
        <dbReference type="Google" id="ProtNLM"/>
    </source>
</evidence>
<dbReference type="Gene3D" id="2.30.180.10">
    <property type="entry name" value="FAS1 domain"/>
    <property type="match status" value="1"/>
</dbReference>
<dbReference type="SUPFAM" id="SSF82153">
    <property type="entry name" value="FAS1 domain"/>
    <property type="match status" value="1"/>
</dbReference>
<keyword evidence="2" id="KW-1185">Reference proteome</keyword>
<dbReference type="InterPro" id="IPR036378">
    <property type="entry name" value="FAS1_dom_sf"/>
</dbReference>